<sequence>MDLATLANTIWSELSRAQADREHPWRTPVLASVDSEGLPQARSVVLRKVCSDTQTLQIYTDSRSPKVKQLQTSAQIQLVFWSRSLNWQLRVSAQAKISRRGPDVDAAWQQVKQSPARQDYLSPLAPGDTLDTELHKKPSNTHHLAIISATVTKMDWLSLSPAGHQRAEISGNTLRWLSP</sequence>
<reference evidence="2" key="1">
    <citation type="submission" date="2021-07" db="EMBL/GenBank/DDBJ databases">
        <title>Zhongshania sp. CAU 1632 isolated from seawater.</title>
        <authorList>
            <person name="Kim W."/>
        </authorList>
    </citation>
    <scope>NUCLEOTIDE SEQUENCE</scope>
    <source>
        <strain evidence="2">CAU 1632</strain>
    </source>
</reference>
<dbReference type="Proteomes" id="UP001166291">
    <property type="component" value="Unassembled WGS sequence"/>
</dbReference>
<gene>
    <name evidence="2" type="ORF">KXJ70_08505</name>
</gene>
<proteinExistence type="predicted"/>
<dbReference type="RefSeq" id="WP_219042979.1">
    <property type="nucleotide sequence ID" value="NZ_JAHWDQ010000001.1"/>
</dbReference>
<dbReference type="InterPro" id="IPR000659">
    <property type="entry name" value="Pyridox_Oxase"/>
</dbReference>
<dbReference type="InterPro" id="IPR024624">
    <property type="entry name" value="Pyridox_Oxase_Alr4036_FMN-bd"/>
</dbReference>
<comment type="caution">
    <text evidence="2">The sequence shown here is derived from an EMBL/GenBank/DDBJ whole genome shotgun (WGS) entry which is preliminary data.</text>
</comment>
<organism evidence="2 3">
    <name type="scientific">Zhongshania aquimaris</name>
    <dbReference type="NCBI Taxonomy" id="2857107"/>
    <lineage>
        <taxon>Bacteria</taxon>
        <taxon>Pseudomonadati</taxon>
        <taxon>Pseudomonadota</taxon>
        <taxon>Gammaproteobacteria</taxon>
        <taxon>Cellvibrionales</taxon>
        <taxon>Spongiibacteraceae</taxon>
        <taxon>Zhongshania</taxon>
    </lineage>
</organism>
<dbReference type="PANTHER" id="PTHR10851">
    <property type="entry name" value="PYRIDOXINE-5-PHOSPHATE OXIDASE"/>
    <property type="match status" value="1"/>
</dbReference>
<feature type="domain" description="Pyridoxamine 5'-phosphate oxidase Alr4036 family FMN-binding" evidence="1">
    <location>
        <begin position="12"/>
        <end position="97"/>
    </location>
</feature>
<keyword evidence="3" id="KW-1185">Reference proteome</keyword>
<dbReference type="Pfam" id="PF12766">
    <property type="entry name" value="Pyridox_oxase_2"/>
    <property type="match status" value="1"/>
</dbReference>
<evidence type="ECO:0000313" key="2">
    <source>
        <dbReference type="EMBL" id="MBW2940812.1"/>
    </source>
</evidence>
<protein>
    <submittedName>
        <fullName evidence="2">Pyridoxamine 5'-phosphate oxidase family protein</fullName>
    </submittedName>
</protein>
<name>A0ABS6VR59_9GAMM</name>
<dbReference type="EMBL" id="JAHWDQ010000001">
    <property type="protein sequence ID" value="MBW2940812.1"/>
    <property type="molecule type" value="Genomic_DNA"/>
</dbReference>
<evidence type="ECO:0000259" key="1">
    <source>
        <dbReference type="Pfam" id="PF12766"/>
    </source>
</evidence>
<dbReference type="PANTHER" id="PTHR10851:SF0">
    <property type="entry name" value="PYRIDOXINE-5'-PHOSPHATE OXIDASE"/>
    <property type="match status" value="1"/>
</dbReference>
<evidence type="ECO:0000313" key="3">
    <source>
        <dbReference type="Proteomes" id="UP001166291"/>
    </source>
</evidence>
<accession>A0ABS6VR59</accession>